<feature type="domain" description="CUB" evidence="31">
    <location>
        <begin position="2649"/>
        <end position="2781"/>
    </location>
</feature>
<feature type="disulfide bond" evidence="27">
    <location>
        <begin position="180"/>
        <end position="189"/>
    </location>
</feature>
<feature type="domain" description="CUB" evidence="31">
    <location>
        <begin position="2783"/>
        <end position="2894"/>
    </location>
</feature>
<evidence type="ECO:0000256" key="18">
    <source>
        <dbReference type="ARBA" id="ARBA00023180"/>
    </source>
</evidence>
<feature type="disulfide bond" evidence="26">
    <location>
        <begin position="3132"/>
        <end position="3159"/>
    </location>
</feature>
<evidence type="ECO:0000256" key="6">
    <source>
        <dbReference type="ARBA" id="ARBA00022548"/>
    </source>
</evidence>
<dbReference type="SMART" id="SM00042">
    <property type="entry name" value="CUB"/>
    <property type="match status" value="26"/>
</dbReference>
<keyword evidence="19" id="KW-0753">Steroid metabolism</keyword>
<feature type="domain" description="EGF-like" evidence="32">
    <location>
        <begin position="474"/>
        <end position="511"/>
    </location>
</feature>
<dbReference type="GO" id="GO:0005768">
    <property type="term" value="C:endosome"/>
    <property type="evidence" value="ECO:0007669"/>
    <property type="project" value="UniProtKB-SubCell"/>
</dbReference>
<feature type="domain" description="EGF-like" evidence="32">
    <location>
        <begin position="437"/>
        <end position="472"/>
    </location>
</feature>
<keyword evidence="14" id="KW-0443">Lipid metabolism</keyword>
<dbReference type="FunFam" id="2.60.120.290:FF:000013">
    <property type="entry name" value="Membrane frizzled-related protein"/>
    <property type="match status" value="8"/>
</dbReference>
<feature type="domain" description="CUB" evidence="31">
    <location>
        <begin position="2541"/>
        <end position="2644"/>
    </location>
</feature>
<dbReference type="GO" id="GO:0015031">
    <property type="term" value="P:protein transport"/>
    <property type="evidence" value="ECO:0007669"/>
    <property type="project" value="UniProtKB-KW"/>
</dbReference>
<keyword evidence="5 27" id="KW-0245">EGF-like domain</keyword>
<feature type="domain" description="CUB" evidence="31">
    <location>
        <begin position="634"/>
        <end position="750"/>
    </location>
</feature>
<feature type="region of interest" description="Disordered" evidence="29">
    <location>
        <begin position="3258"/>
        <end position="3282"/>
    </location>
</feature>
<comment type="subunit">
    <text evidence="25">Interacts with AMN. Component of the cubam complex composed of one CUBN trimer and one AMN chain. The cubam complex can dimerize. Interacts with LRP2 in a dual-receptor complex in a calcium-dependent manner. Found in a complex with PID1/PCLI1, LRP1 and CUBNI. Interacts with LRP1 and PID1/PCLI1.</text>
</comment>
<dbReference type="GO" id="GO:0008203">
    <property type="term" value="P:cholesterol metabolic process"/>
    <property type="evidence" value="ECO:0007669"/>
    <property type="project" value="UniProtKB-KW"/>
</dbReference>
<keyword evidence="11" id="KW-0677">Repeat</keyword>
<keyword evidence="16 27" id="KW-1015">Disulfide bond</keyword>
<feature type="domain" description="CUB" evidence="31">
    <location>
        <begin position="1583"/>
        <end position="1698"/>
    </location>
</feature>
<dbReference type="PROSITE" id="PS00022">
    <property type="entry name" value="EGF_1"/>
    <property type="match status" value="4"/>
</dbReference>
<evidence type="ECO:0000256" key="17">
    <source>
        <dbReference type="ARBA" id="ARBA00023166"/>
    </source>
</evidence>
<feature type="domain" description="CUB" evidence="31">
    <location>
        <begin position="1349"/>
        <end position="1464"/>
    </location>
</feature>
<dbReference type="PROSITE" id="PS50026">
    <property type="entry name" value="EGF_3"/>
    <property type="match status" value="4"/>
</dbReference>
<feature type="domain" description="CUB" evidence="31">
    <location>
        <begin position="3016"/>
        <end position="3130"/>
    </location>
</feature>
<feature type="disulfide bond" evidence="27">
    <location>
        <begin position="501"/>
        <end position="510"/>
    </location>
</feature>
<dbReference type="CDD" id="cd22201">
    <property type="entry name" value="cubilin_NTD"/>
    <property type="match status" value="1"/>
</dbReference>
<dbReference type="SMART" id="SM00181">
    <property type="entry name" value="EGF"/>
    <property type="match status" value="8"/>
</dbReference>
<evidence type="ECO:0000259" key="32">
    <source>
        <dbReference type="PROSITE" id="PS50026"/>
    </source>
</evidence>
<evidence type="ECO:0000256" key="8">
    <source>
        <dbReference type="ARBA" id="ARBA00022628"/>
    </source>
</evidence>
<keyword evidence="9" id="KW-0165">Cleavage on pair of basic residues</keyword>
<feature type="signal peptide" evidence="30">
    <location>
        <begin position="1"/>
        <end position="25"/>
    </location>
</feature>
<dbReference type="PROSITE" id="PS01187">
    <property type="entry name" value="EGF_CA"/>
    <property type="match status" value="1"/>
</dbReference>
<feature type="domain" description="CUB" evidence="31">
    <location>
        <begin position="1809"/>
        <end position="1919"/>
    </location>
</feature>
<dbReference type="GO" id="GO:0005886">
    <property type="term" value="C:plasma membrane"/>
    <property type="evidence" value="ECO:0007669"/>
    <property type="project" value="UniProtKB-SubCell"/>
</dbReference>
<dbReference type="Pfam" id="PF07645">
    <property type="entry name" value="EGF_CA"/>
    <property type="match status" value="2"/>
</dbReference>
<dbReference type="PROSITE" id="PS00010">
    <property type="entry name" value="ASX_HYDROXYL"/>
    <property type="match status" value="1"/>
</dbReference>
<feature type="domain" description="CUB" evidence="31">
    <location>
        <begin position="3385"/>
        <end position="3516"/>
    </location>
</feature>
<comment type="function">
    <text evidence="24">Endocytic receptor which plays a role in lipoprotein, vitamin and iron metabolism by facilitating their uptake. Acts together with LRP2 to mediate endocytosis of high-density lipoproteins, GC, hemoglobin, ALB, TF and SCGB1A1. Acts together with AMN to mediate endocytosis of the CBLIF-cobalamin complex. Binds to ALB, MB, Kappa and lambda-light chains, TF, hemoglobin, GC, SCGB1A1, APOA1, high density lipoprotein, and the CBLIF-cobalamin complex. Ligand binding requires calcium. Serves as important transporter in several absorptive epithelia, including intestine, renal proximal tubules and embryonic yolk sac. May play an important role in the development of the peri-implantation embryo through internalization of APOA1 and cholesterol. Binds to LGALS3 at the maternal-fetal interface.</text>
</comment>
<evidence type="ECO:0000256" key="5">
    <source>
        <dbReference type="ARBA" id="ARBA00022536"/>
    </source>
</evidence>
<evidence type="ECO:0000256" key="27">
    <source>
        <dbReference type="PROSITE-ProRule" id="PRU00076"/>
    </source>
</evidence>
<proteinExistence type="predicted"/>
<evidence type="ECO:0000256" key="28">
    <source>
        <dbReference type="SAM" id="Coils"/>
    </source>
</evidence>
<evidence type="ECO:0000256" key="7">
    <source>
        <dbReference type="ARBA" id="ARBA00022553"/>
    </source>
</evidence>
<evidence type="ECO:0000256" key="3">
    <source>
        <dbReference type="ARBA" id="ARBA00022448"/>
    </source>
</evidence>
<evidence type="ECO:0000256" key="2">
    <source>
        <dbReference type="ARBA" id="ARBA00004202"/>
    </source>
</evidence>
<dbReference type="FunFam" id="2.10.25.10:FF:000109">
    <property type="entry name" value="Notch homolog 4, [Drosophila]"/>
    <property type="match status" value="1"/>
</dbReference>
<feature type="domain" description="CUB" evidence="31">
    <location>
        <begin position="1920"/>
        <end position="2036"/>
    </location>
</feature>
<dbReference type="Pfam" id="PF12947">
    <property type="entry name" value="EGF_3"/>
    <property type="match status" value="1"/>
</dbReference>
<reference evidence="33" key="1">
    <citation type="journal article" date="2017" name="Parasit. Vectors">
        <title>Sialotranscriptomics of Rhipicephalus zambeziensis reveals intricate expression profiles of secretory proteins and suggests tight temporal transcriptional regulation during blood-feeding.</title>
        <authorList>
            <person name="de Castro M.H."/>
            <person name="de Klerk D."/>
            <person name="Pienaar R."/>
            <person name="Rees D.J.G."/>
            <person name="Mans B.J."/>
        </authorList>
    </citation>
    <scope>NUCLEOTIDE SEQUENCE</scope>
    <source>
        <tissue evidence="33">Salivary glands</tissue>
    </source>
</reference>
<evidence type="ECO:0000256" key="4">
    <source>
        <dbReference type="ARBA" id="ARBA00022475"/>
    </source>
</evidence>
<keyword evidence="10 30" id="KW-0732">Signal</keyword>
<feature type="domain" description="CUB" evidence="31">
    <location>
        <begin position="1466"/>
        <end position="1579"/>
    </location>
</feature>
<feature type="domain" description="CUB" evidence="31">
    <location>
        <begin position="3261"/>
        <end position="3381"/>
    </location>
</feature>
<dbReference type="PROSITE" id="PS01180">
    <property type="entry name" value="CUB"/>
    <property type="match status" value="27"/>
</dbReference>
<evidence type="ECO:0000256" key="15">
    <source>
        <dbReference type="ARBA" id="ARBA00023136"/>
    </source>
</evidence>
<evidence type="ECO:0000256" key="22">
    <source>
        <dbReference type="ARBA" id="ARBA00023765"/>
    </source>
</evidence>
<name>A0A224Y5E8_9ACAR</name>
<evidence type="ECO:0000256" key="11">
    <source>
        <dbReference type="ARBA" id="ARBA00022737"/>
    </source>
</evidence>
<comment type="subcellular location">
    <subcellularLocation>
        <location evidence="2">Cell membrane</location>
        <topology evidence="2">Peripheral membrane protein</topology>
    </subcellularLocation>
    <subcellularLocation>
        <location evidence="1">Endosome</location>
    </subcellularLocation>
    <subcellularLocation>
        <location evidence="22">Lysosome membrane</location>
        <topology evidence="22">Peripheral membrane protein</topology>
    </subcellularLocation>
</comment>
<feature type="domain" description="CUB" evidence="31">
    <location>
        <begin position="3132"/>
        <end position="3254"/>
    </location>
</feature>
<feature type="domain" description="CUB" evidence="31">
    <location>
        <begin position="3648"/>
        <end position="3762"/>
    </location>
</feature>
<dbReference type="SUPFAM" id="SSF49854">
    <property type="entry name" value="Spermadhesin, CUB domain"/>
    <property type="match status" value="27"/>
</dbReference>
<dbReference type="SUPFAM" id="SSF57184">
    <property type="entry name" value="Growth factor receptor domain"/>
    <property type="match status" value="1"/>
</dbReference>
<feature type="domain" description="CUB" evidence="31">
    <location>
        <begin position="2294"/>
        <end position="2418"/>
    </location>
</feature>
<keyword evidence="17" id="KW-1207">Sterol metabolism</keyword>
<dbReference type="Pfam" id="PF00431">
    <property type="entry name" value="CUB"/>
    <property type="match status" value="25"/>
</dbReference>
<dbReference type="GO" id="GO:0005765">
    <property type="term" value="C:lysosomal membrane"/>
    <property type="evidence" value="ECO:0007669"/>
    <property type="project" value="UniProtKB-SubCell"/>
</dbReference>
<dbReference type="InterPro" id="IPR000742">
    <property type="entry name" value="EGF"/>
</dbReference>
<dbReference type="InterPro" id="IPR000859">
    <property type="entry name" value="CUB_dom"/>
</dbReference>
<dbReference type="CDD" id="cd00054">
    <property type="entry name" value="EGF_CA"/>
    <property type="match status" value="5"/>
</dbReference>
<feature type="domain" description="CUB" evidence="31">
    <location>
        <begin position="986"/>
        <end position="1113"/>
    </location>
</feature>
<feature type="domain" description="CUB" evidence="31">
    <location>
        <begin position="756"/>
        <end position="868"/>
    </location>
</feature>
<keyword evidence="21" id="KW-0170">Cobalt</keyword>
<feature type="coiled-coil region" evidence="28">
    <location>
        <begin position="103"/>
        <end position="130"/>
    </location>
</feature>
<dbReference type="CDD" id="cd00041">
    <property type="entry name" value="CUB"/>
    <property type="match status" value="24"/>
</dbReference>
<evidence type="ECO:0000256" key="16">
    <source>
        <dbReference type="ARBA" id="ARBA00023157"/>
    </source>
</evidence>
<keyword evidence="6" id="KW-0153">Cholesterol metabolism</keyword>
<evidence type="ECO:0000256" key="26">
    <source>
        <dbReference type="PROSITE-ProRule" id="PRU00059"/>
    </source>
</evidence>
<dbReference type="SUPFAM" id="SSF57196">
    <property type="entry name" value="EGF/Laminin"/>
    <property type="match status" value="5"/>
</dbReference>
<dbReference type="InterPro" id="IPR018097">
    <property type="entry name" value="EGF_Ca-bd_CS"/>
</dbReference>
<dbReference type="SMART" id="SM00179">
    <property type="entry name" value="EGF_CA"/>
    <property type="match status" value="7"/>
</dbReference>
<feature type="domain" description="EGF-like" evidence="32">
    <location>
        <begin position="192"/>
        <end position="233"/>
    </location>
</feature>
<feature type="chain" id="PRO_5012126653" description="Cubilin" evidence="30">
    <location>
        <begin position="26"/>
        <end position="3776"/>
    </location>
</feature>
<evidence type="ECO:0000313" key="33">
    <source>
        <dbReference type="EMBL" id="MAA11935.1"/>
    </source>
</evidence>
<feature type="domain" description="CUB" evidence="31">
    <location>
        <begin position="3517"/>
        <end position="3636"/>
    </location>
</feature>
<feature type="domain" description="CUB" evidence="31">
    <location>
        <begin position="1699"/>
        <end position="1791"/>
    </location>
</feature>
<dbReference type="PROSITE" id="PS01186">
    <property type="entry name" value="EGF_2"/>
    <property type="match status" value="3"/>
</dbReference>
<feature type="region of interest" description="Disordered" evidence="29">
    <location>
        <begin position="995"/>
        <end position="1018"/>
    </location>
</feature>
<feature type="disulfide bond" evidence="26">
    <location>
        <begin position="1349"/>
        <end position="1376"/>
    </location>
</feature>
<keyword evidence="28" id="KW-0175">Coiled coil</keyword>
<evidence type="ECO:0000256" key="10">
    <source>
        <dbReference type="ARBA" id="ARBA00022729"/>
    </source>
</evidence>
<feature type="disulfide bond" evidence="27">
    <location>
        <begin position="462"/>
        <end position="471"/>
    </location>
</feature>
<feature type="domain" description="CUB" evidence="31">
    <location>
        <begin position="517"/>
        <end position="630"/>
    </location>
</feature>
<dbReference type="FunFam" id="2.60.120.290:FF:000005">
    <property type="entry name" value="Procollagen C-endopeptidase enhancer 1"/>
    <property type="match status" value="6"/>
</dbReference>
<feature type="domain" description="CUB" evidence="31">
    <location>
        <begin position="869"/>
        <end position="982"/>
    </location>
</feature>
<feature type="domain" description="CUB" evidence="31">
    <location>
        <begin position="2898"/>
        <end position="3015"/>
    </location>
</feature>
<evidence type="ECO:0000256" key="14">
    <source>
        <dbReference type="ARBA" id="ARBA00023098"/>
    </source>
</evidence>
<evidence type="ECO:0000259" key="31">
    <source>
        <dbReference type="PROSITE" id="PS01180"/>
    </source>
</evidence>
<protein>
    <recommendedName>
        <fullName evidence="23">Cubilin</fullName>
    </recommendedName>
</protein>
<keyword evidence="3" id="KW-0813">Transport</keyword>
<dbReference type="GO" id="GO:0005509">
    <property type="term" value="F:calcium ion binding"/>
    <property type="evidence" value="ECO:0007669"/>
    <property type="project" value="InterPro"/>
</dbReference>
<evidence type="ECO:0000256" key="23">
    <source>
        <dbReference type="ARBA" id="ARBA00023878"/>
    </source>
</evidence>
<dbReference type="InterPro" id="IPR009030">
    <property type="entry name" value="Growth_fac_rcpt_cys_sf"/>
</dbReference>
<evidence type="ECO:0000256" key="9">
    <source>
        <dbReference type="ARBA" id="ARBA00022685"/>
    </source>
</evidence>
<dbReference type="Gene3D" id="2.60.120.290">
    <property type="entry name" value="Spermadhesin, CUB domain"/>
    <property type="match status" value="27"/>
</dbReference>
<dbReference type="InterPro" id="IPR000152">
    <property type="entry name" value="EGF-type_Asp/Asn_hydroxyl_site"/>
</dbReference>
<evidence type="ECO:0000256" key="19">
    <source>
        <dbReference type="ARBA" id="ARBA00023221"/>
    </source>
</evidence>
<evidence type="ECO:0000256" key="29">
    <source>
        <dbReference type="SAM" id="MobiDB-lite"/>
    </source>
</evidence>
<keyword evidence="7" id="KW-0597">Phosphoprotein</keyword>
<comment type="caution">
    <text evidence="27">Lacks conserved residue(s) required for the propagation of feature annotation.</text>
</comment>
<keyword evidence="13" id="KW-0653">Protein transport</keyword>
<feature type="domain" description="CUB" evidence="31">
    <location>
        <begin position="2046"/>
        <end position="2176"/>
    </location>
</feature>
<evidence type="ECO:0000256" key="25">
    <source>
        <dbReference type="ARBA" id="ARBA00049703"/>
    </source>
</evidence>
<accession>A0A224Y5E8</accession>
<dbReference type="Pfam" id="PF00008">
    <property type="entry name" value="EGF"/>
    <property type="match status" value="2"/>
</dbReference>
<feature type="domain" description="CUB" evidence="31">
    <location>
        <begin position="1235"/>
        <end position="1348"/>
    </location>
</feature>
<dbReference type="InterPro" id="IPR024731">
    <property type="entry name" value="NELL2-like_EGF"/>
</dbReference>
<dbReference type="Gene3D" id="2.10.25.10">
    <property type="entry name" value="Laminin"/>
    <property type="match status" value="6"/>
</dbReference>
<keyword evidence="20" id="KW-0458">Lysosome</keyword>
<keyword evidence="18" id="KW-0325">Glycoprotein</keyword>
<keyword evidence="8" id="KW-0846">Cobalamin</keyword>
<evidence type="ECO:0000256" key="13">
    <source>
        <dbReference type="ARBA" id="ARBA00022927"/>
    </source>
</evidence>
<feature type="domain" description="EGF-like" evidence="32">
    <location>
        <begin position="154"/>
        <end position="190"/>
    </location>
</feature>
<dbReference type="FunFam" id="2.10.25.10:FF:000038">
    <property type="entry name" value="Fibrillin 2"/>
    <property type="match status" value="1"/>
</dbReference>
<keyword evidence="12" id="KW-0967">Endosome</keyword>
<keyword evidence="4" id="KW-1003">Cell membrane</keyword>
<keyword evidence="15" id="KW-0472">Membrane</keyword>
<evidence type="ECO:0000256" key="1">
    <source>
        <dbReference type="ARBA" id="ARBA00004177"/>
    </source>
</evidence>
<feature type="domain" description="CUB" evidence="31">
    <location>
        <begin position="2177"/>
        <end position="2290"/>
    </location>
</feature>
<feature type="domain" description="CUB" evidence="31">
    <location>
        <begin position="1119"/>
        <end position="1231"/>
    </location>
</feature>
<dbReference type="GO" id="GO:0031419">
    <property type="term" value="F:cobalamin binding"/>
    <property type="evidence" value="ECO:0007669"/>
    <property type="project" value="UniProtKB-KW"/>
</dbReference>
<dbReference type="PANTHER" id="PTHR24251">
    <property type="entry name" value="OVOCHYMASE-RELATED"/>
    <property type="match status" value="1"/>
</dbReference>
<organism evidence="33">
    <name type="scientific">Rhipicephalus zambeziensis</name>
    <dbReference type="NCBI Taxonomy" id="60191"/>
    <lineage>
        <taxon>Eukaryota</taxon>
        <taxon>Metazoa</taxon>
        <taxon>Ecdysozoa</taxon>
        <taxon>Arthropoda</taxon>
        <taxon>Chelicerata</taxon>
        <taxon>Arachnida</taxon>
        <taxon>Acari</taxon>
        <taxon>Parasitiformes</taxon>
        <taxon>Ixodida</taxon>
        <taxon>Ixodoidea</taxon>
        <taxon>Ixodidae</taxon>
        <taxon>Rhipicephalinae</taxon>
        <taxon>Rhipicephalus</taxon>
        <taxon>Rhipicephalus</taxon>
    </lineage>
</organism>
<sequence length="3776" mass="412498">MDVGLRFATFVAAAAAMLATAPTTAEYSSRDRPRIVLDNGNMVFQVPSAKNISFRTSSGRGGIFLNGRDVAEVLAKVSEAARTIEPIATNTQLQALTETMETVTTLRSQMSQLSTKCQQLQTKVRRLEANFTRVVRVPINRLVTALRRLRTGLNQNPCASNPCSHGGTCIGRFNAFTCICPPSWEGLRCEVDVDECSHWAGSDLGCQNNARCINTPGSFRCECAQGFYGARCTESQDSCTTTSSHSLCDHGTCVSLPRTNNPPYMCLCEQGWTKGFGQPSCSVDVDECSTGHHFCSRNPPVACINYPGGFGCAPCPSGYSGDGYTCSDIDECLSNNGGCSQNPRVDCHNTVGSRFCGPCPPGYVGDGVSCTYVGACNVNNGGCSPIATCIVRSGTFHECRCPPGYVGNGVGPSGCLRQGEPGVGPSQPQPIPALPPVLDPCAAQPCRHGFCQVRGNDFLCVCETGYSGRLCDSTSDACSSSPCLNNGTCSGGPAGGFVCSCTPDWTGPTCDDPRQSCDDTMYGINGTLRYPENGDQYTHKRDCRWIIQTNHEMVLNLTFTTFNLEEGHECAFDYLEIHDGPTSSRRTIGRFCGTQLSGTSIVSSQSALYLHFHSDSSVGADGFVIEWTSVEPECGKVMPVANVGSVSSPGYPDHYPSNRNCLWTLAVPPGKRIQLHIATVQMEHHPNCSYDYLKIYDGATEQDRQLAVFCGTNNTAGERPILSSGHNMLIRFHSDESSTDSGFYATYAAVPSIPGCGGVMSRDKGRFTSPGHPNPYENGLLCEWEIRASPGERLRLIFERFELESHPNCKWDALEIYDGSDDRSPLLRRVCGDYVPSPVLSTGSSLFLRFKTDENTRLQGFSALYETVCGGRWRGLQGELTSPRYPSVYPRNRHCNYTILVPPGNVIRLTVQTFDVENDDNCNYDYLEISELARNGSFTRIGRYCGSSLPPVITSTYNQLRLVFHTDHSNEHHGFLANYTAVDVGCGGVLPESGTLSSPATRSAASAHSDGGDDGASGGTGEAYRHNMICRWILRAPPGHTVRLSFTHFVLEDSNNCSYDYIEIHDTSDQLIGRYCGLKAPPTLTSSGRQLEVIFRTDDSVTREGFLAHFIFLNERTACGGDYYLSQGVVRSPLYPRAYLNDRECSWVLHVPDGRQIRLNFTHFEIASDPSCRPSYLEILNGGQATSPLAGRFCQRNAPSNFVSDTNTLRLHFVSGSGQRAAGFEIYYDSALTGCGGTTGGATGSIVSPNYPQPYGHHAECKWNIHANEGSRIALAVVDMDIERHQRCRYDALEIFDGASDRDKRLAMLCNDQQRPGQLLSTSNDMFLRFRTDASTAGRGFHVVYSADCNVRIVNKRHGVIESPNYPEPSPHNANCTWTIEAFTGHNISIAFSFFELEHDSNCTYDYVEINETDSEGHQKRLGRFCGQISLPSLVVSSKNIVTVRYVTDGSVSSRGFRLEYAWRGCGGVLVKRMGSIETPNYPHGYPKNTECLWVIKAPLGQRVQLSFEDMHLESSRGCPFDFVRVYAGPDFTSPKIAEICSASSRVTELISPGGTMTVHFRSDVSIQGKGFRATYRFDRRGCGGRFSTPSAVIMSPGYPENYDAQDDCTWEIRVARGHVVNLQILDFGMPSSTNCSDSYLAVYDNLRAGGDRMLLRHCGDSLPDQVNITSSSNQLRLRMKASGTSAGKGFKARYTTGCGATLNADMGGVFATKEYPHYSPDTECSWIIRTSQPNEQVSLTITHLSLPPNECIHSNVTVHDGDSFDSPLLHTLCTAQLPPVIVSRGGALLVHTSQAILRAHYGTFSSGCGGTTNSLEGNVASPGYPETYTPSVDCVWRINAAEGNMMLLSFALFSLEESEFCNKDYLEIRERNAHGKLLGRFCGEDTPMNITLANGLWLKFHSDDTDVAAGFSAHFATMRTVDLEGTSGVIESPLYPHDALALGTFTWRLHVPDDLYPRISWDTIFFTEEECWTSSLVLIDGIDEGSPEVAKYCGSRKPDPTVLRSSHVSLRFVSGGGYAKWKLRWEAVNSSYLPSMEQGTAGSVCNFRVELDNATSVINITSPGFPESYTDYLNCSWSLVAPSRRVAKISFNVVDLRSWELIDNCFYDYINVYDVDPTTAAEQRNLRSICGQIAKAELPAPLVSSTRFMLLRFRSTDASRSEVVGKGFSAAFQSVCGGNITEPSGVIQESDILDSEVQCSWRISSDRRVPLKITIESIYLPSDGGACRDTFIQVLNGGQSDSPPLGQGKFCGSMSRAQELPKTSSATAFITYRRNSPQKGQFRLRWEESGIECGGPVRLSREVKTRELTSPGYPHGAPAHAVTCDWTVMGPPRSRIRVDFPDSFHMQHGCHDEPDERRKDYVEVFDGGTANAPSLGLFCGSDRGDSLVSSGNLIALRYVQTSAAGDFLGFRSTVTLAECGGTLWPFNERSRNLEELREKLVEGSNFDCAWQLRSLDQTVVALTVRGLTLADSPGCTGFDFLEVRDGNRTGPVLAQICGPNSTLDVQSSENSMFLRVKLSSGTRHNPRSLTLRWHSEFSHCGGELTADEGTFTSPGFPRPLEERRHCYWTIAAPEGNRVSLSIDGNINDCTAVLQIMERFYRRTVECGHALPFTYESFQSRIVVSYTFQRLAGGSGIRVTYGTTKELPCYHELTETSGTLEAPAEALTSGSHYGCEWTLTLTPNQTLAVTMDSMNFTTTENANCRAEFLHVSLRKLNHALSVPLGASLANRRRVAQREMTGRLCKQGDREVVVPQNEPISIHYSKAHNKSSGGFKASYRVNDCGGRLSIRDNMEFITTPRFPDDYPPNTDCVWIIEPDVWGTQVKLNFSSFSLEDNCSLDFLDVRSGNNGLAPSVNQFCGQRSPSALIGTAFMLIFHSDSVGSAKGFNVSISAVGLACGGLVHGRGEQSLQSPNYPNRYPANTECDWTVDVQKGYRALLSFRGRFDIETSTNCIADYVKVFNERPDGQWETDPVGSYCGIEAPAAIEAATHRARVLFRSNGDVQADGFRMVVTKACGDRYDEDEGEITSPRFPENYANNLNCSYQIVVPQGSHLELSFDSDNFELENHDTCKYDNLTLYDGNSTSSPVLGGPWCGTDAPGYYFISSSVLVMFRTDWSSTGKGFRLRYHISHCGGNLTAESGTFNLLPTMVDSDSGSSRCTWHIYAPEGRAVELRLQLGPDQHAIHGVDCADTFVASQVRVLDGDSDLAPPIAVFCGRHGGPDTFKSTGRAMTVVLVVNPMYLAGTRFRASYRSTLGEKQGCGGTLRQESGVLAPPSRDSSGSYPGGPLNCLWTIIGRSGYGLELNVTALNLGSGTLPCNAASANMLEVWDSLDEHQEPLMRLCGQRPPEAPLRSAGNTLLVRFVTKAKGEGPGFAATFKELPPLCGGSVNVSGDSWQTLQSPGYPNAAPANVRCLWALRAQEAVTPSGEVQVFDADDAFRDVTIRLREMRLPCEDGAYLALITTQKYLQLPPVRLCGHSVPQEWLKPHASASRVQLLLDTGRRGGQAKLKLEYGSMADANLTYSQPSGVVHNVDYPGWTTITHPTMLTIAPVNATATSAIALYFVHFNVGNPVNGSCPTVFMQVRDGGASSRVLAHVCGDIDPTPVFSTGNQLSVVVKNTATFHSMGGWAVRFFMVYYSSPAGAPAGCGGNVTANEGALSSPGYPTTFAQSRTCTWFVTGRARATLQLSFVAFAFNSTAADCDSNYLEVYNGHRDTPDAKITRLCGQDMPATLQSSGSQLLVKMATNEKNTGVGFYARFKVLHDDQRTRIGLPSEV</sequence>
<dbReference type="InterPro" id="IPR001881">
    <property type="entry name" value="EGF-like_Ca-bd_dom"/>
</dbReference>
<evidence type="ECO:0000256" key="20">
    <source>
        <dbReference type="ARBA" id="ARBA00023228"/>
    </source>
</evidence>
<dbReference type="PANTHER" id="PTHR24251:SF37">
    <property type="entry name" value="CUB DOMAIN-CONTAINING PROTEIN"/>
    <property type="match status" value="1"/>
</dbReference>
<evidence type="ECO:0000256" key="12">
    <source>
        <dbReference type="ARBA" id="ARBA00022753"/>
    </source>
</evidence>
<feature type="disulfide bond" evidence="27">
    <location>
        <begin position="441"/>
        <end position="451"/>
    </location>
</feature>
<evidence type="ECO:0000256" key="24">
    <source>
        <dbReference type="ARBA" id="ARBA00049611"/>
    </source>
</evidence>
<feature type="disulfide bond" evidence="26">
    <location>
        <begin position="2898"/>
        <end position="2925"/>
    </location>
</feature>
<dbReference type="EMBL" id="GFPF01000789">
    <property type="protein sequence ID" value="MAA11935.1"/>
    <property type="molecule type" value="Transcribed_RNA"/>
</dbReference>
<feature type="domain" description="CUB" evidence="31">
    <location>
        <begin position="2420"/>
        <end position="2537"/>
    </location>
</feature>
<evidence type="ECO:0000256" key="30">
    <source>
        <dbReference type="SAM" id="SignalP"/>
    </source>
</evidence>
<feature type="disulfide bond" evidence="26">
    <location>
        <begin position="634"/>
        <end position="661"/>
    </location>
</feature>
<evidence type="ECO:0000256" key="21">
    <source>
        <dbReference type="ARBA" id="ARBA00023285"/>
    </source>
</evidence>
<feature type="disulfide bond" evidence="27">
    <location>
        <begin position="223"/>
        <end position="232"/>
    </location>
</feature>
<dbReference type="InterPro" id="IPR035914">
    <property type="entry name" value="Sperma_CUB_dom_sf"/>
</dbReference>
<dbReference type="CDD" id="cd00053">
    <property type="entry name" value="EGF"/>
    <property type="match status" value="1"/>
</dbReference>
<dbReference type="InterPro" id="IPR049883">
    <property type="entry name" value="NOTCH1_EGF-like"/>
</dbReference>